<keyword evidence="3 4" id="KW-0418">Kinase</keyword>
<evidence type="ECO:0000256" key="2">
    <source>
        <dbReference type="ARBA" id="ARBA00022679"/>
    </source>
</evidence>
<dbReference type="EMBL" id="JBHMEZ010000003">
    <property type="protein sequence ID" value="MFB9052171.1"/>
    <property type="molecule type" value="Genomic_DNA"/>
</dbReference>
<comment type="caution">
    <text evidence="5">The sequence shown here is derived from an EMBL/GenBank/DDBJ whole genome shotgun (WGS) entry which is preliminary data.</text>
</comment>
<organism evidence="5 6">
    <name type="scientific">Formosa undariae</name>
    <dbReference type="NCBI Taxonomy" id="1325436"/>
    <lineage>
        <taxon>Bacteria</taxon>
        <taxon>Pseudomonadati</taxon>
        <taxon>Bacteroidota</taxon>
        <taxon>Flavobacteriia</taxon>
        <taxon>Flavobacteriales</taxon>
        <taxon>Flavobacteriaceae</taxon>
        <taxon>Formosa</taxon>
    </lineage>
</organism>
<comment type="similarity">
    <text evidence="1 4">Belongs to the glycerate kinase type-1 family.</text>
</comment>
<dbReference type="InterPro" id="IPR036129">
    <property type="entry name" value="Glycerate_kinase_sf"/>
</dbReference>
<dbReference type="InterPro" id="IPR004381">
    <property type="entry name" value="Glycerate_kinase"/>
</dbReference>
<gene>
    <name evidence="5" type="ORF">ACFFVB_03695</name>
</gene>
<protein>
    <submittedName>
        <fullName evidence="5">Glycerate kinase</fullName>
    </submittedName>
</protein>
<dbReference type="Pfam" id="PF02595">
    <property type="entry name" value="Gly_kinase"/>
    <property type="match status" value="1"/>
</dbReference>
<evidence type="ECO:0000313" key="6">
    <source>
        <dbReference type="Proteomes" id="UP001589605"/>
    </source>
</evidence>
<dbReference type="SUPFAM" id="SSF110738">
    <property type="entry name" value="Glycerate kinase I"/>
    <property type="match status" value="1"/>
</dbReference>
<proteinExistence type="inferred from homology"/>
<dbReference type="GO" id="GO:0016301">
    <property type="term" value="F:kinase activity"/>
    <property type="evidence" value="ECO:0007669"/>
    <property type="project" value="UniProtKB-KW"/>
</dbReference>
<reference evidence="5 6" key="1">
    <citation type="submission" date="2024-09" db="EMBL/GenBank/DDBJ databases">
        <authorList>
            <person name="Sun Q."/>
            <person name="Mori K."/>
        </authorList>
    </citation>
    <scope>NUCLEOTIDE SEQUENCE [LARGE SCALE GENOMIC DNA]</scope>
    <source>
        <strain evidence="5 6">CECT 8286</strain>
    </source>
</reference>
<sequence>MKIVLAPDKFKGSLTGFEFCDRVAAILESIDQVEVIMAPLADGGDGTIDVVNYYLNGEIISVGVSNAIGKPITAHYLYAELSKTAYIEMAEASGLQCLATEEQHCMETTTFGTGQLIQHAIDQGAQHIILGIGGSATNDCGIGMATALGYRFLDQHKRELKPIGKSLTDITTIDYALVDSRLKHITFKIACDVTNPLYGPDGAAYIYAKQKGASDADIRHLDQGLQRFSGVLNRHFNLNVQDIKGAGAAGGLGAGAVAFLKGTLVPGIQLIKGIAQFDTLIQDADWIITGEGHLDTQTLSGKTLQGVLTSAKKQHINVATFCGHIDLEQHNLQDLGITYSDAITNHAEDLNDDIRRVTHYVDLMTKAFVNQALRKKTT</sequence>
<dbReference type="PANTHER" id="PTHR21599">
    <property type="entry name" value="GLYCERATE KINASE"/>
    <property type="match status" value="1"/>
</dbReference>
<evidence type="ECO:0000256" key="3">
    <source>
        <dbReference type="ARBA" id="ARBA00022777"/>
    </source>
</evidence>
<dbReference type="RefSeq" id="WP_382381288.1">
    <property type="nucleotide sequence ID" value="NZ_JBHMEZ010000003.1"/>
</dbReference>
<dbReference type="Gene3D" id="3.90.1510.10">
    <property type="entry name" value="Glycerate kinase, domain 2"/>
    <property type="match status" value="1"/>
</dbReference>
<dbReference type="InterPro" id="IPR018193">
    <property type="entry name" value="Glyc_kinase_flavodox-like_fold"/>
</dbReference>
<keyword evidence="6" id="KW-1185">Reference proteome</keyword>
<dbReference type="Gene3D" id="3.40.50.10350">
    <property type="entry name" value="Glycerate kinase, domain 1"/>
    <property type="match status" value="1"/>
</dbReference>
<dbReference type="PIRSF" id="PIRSF006078">
    <property type="entry name" value="GlxK"/>
    <property type="match status" value="1"/>
</dbReference>
<evidence type="ECO:0000256" key="1">
    <source>
        <dbReference type="ARBA" id="ARBA00006284"/>
    </source>
</evidence>
<dbReference type="Proteomes" id="UP001589605">
    <property type="component" value="Unassembled WGS sequence"/>
</dbReference>
<evidence type="ECO:0000256" key="4">
    <source>
        <dbReference type="PIRNR" id="PIRNR006078"/>
    </source>
</evidence>
<evidence type="ECO:0000313" key="5">
    <source>
        <dbReference type="EMBL" id="MFB9052171.1"/>
    </source>
</evidence>
<dbReference type="InterPro" id="IPR018197">
    <property type="entry name" value="Glycerate_kinase_RE-like"/>
</dbReference>
<keyword evidence="2 4" id="KW-0808">Transferase</keyword>
<dbReference type="PANTHER" id="PTHR21599:SF0">
    <property type="entry name" value="GLYCERATE KINASE"/>
    <property type="match status" value="1"/>
</dbReference>
<name>A0ABV5EY97_9FLAO</name>
<accession>A0ABV5EY97</accession>
<dbReference type="NCBIfam" id="TIGR00045">
    <property type="entry name" value="glycerate kinase"/>
    <property type="match status" value="1"/>
</dbReference>